<name>A0A2T0S5Q9_9BACT</name>
<sequence>MTTLLATVFAKPIIILHLLMASPVPALVEQPASEATFAASAYVTRSNKIRVSIDKPNREPMTISLRPVGQQHVVFTEHVHRKTTKTTLLLDVDQLADGVYELELKTSSGQLIKQIDLRTPAKVDTVQRQLTLE</sequence>
<keyword evidence="1" id="KW-0732">Signal</keyword>
<dbReference type="OrthoDB" id="957607at2"/>
<protein>
    <recommendedName>
        <fullName evidence="4">Secreted protein (Por secretion system target)</fullName>
    </recommendedName>
</protein>
<reference evidence="2 3" key="1">
    <citation type="submission" date="2018-03" db="EMBL/GenBank/DDBJ databases">
        <title>Genomic Encyclopedia of Archaeal and Bacterial Type Strains, Phase II (KMG-II): from individual species to whole genera.</title>
        <authorList>
            <person name="Goeker M."/>
        </authorList>
    </citation>
    <scope>NUCLEOTIDE SEQUENCE [LARGE SCALE GENOMIC DNA]</scope>
    <source>
        <strain evidence="2 3">DSM 28354</strain>
    </source>
</reference>
<proteinExistence type="predicted"/>
<evidence type="ECO:0000313" key="2">
    <source>
        <dbReference type="EMBL" id="PRY28623.1"/>
    </source>
</evidence>
<dbReference type="EMBL" id="PVTE01000028">
    <property type="protein sequence ID" value="PRY28623.1"/>
    <property type="molecule type" value="Genomic_DNA"/>
</dbReference>
<organism evidence="2 3">
    <name type="scientific">Spirosoma oryzae</name>
    <dbReference type="NCBI Taxonomy" id="1469603"/>
    <lineage>
        <taxon>Bacteria</taxon>
        <taxon>Pseudomonadati</taxon>
        <taxon>Bacteroidota</taxon>
        <taxon>Cytophagia</taxon>
        <taxon>Cytophagales</taxon>
        <taxon>Cytophagaceae</taxon>
        <taxon>Spirosoma</taxon>
    </lineage>
</organism>
<dbReference type="AlphaFoldDB" id="A0A2T0S5Q9"/>
<dbReference type="RefSeq" id="WP_106140261.1">
    <property type="nucleotide sequence ID" value="NZ_PVTE01000028.1"/>
</dbReference>
<evidence type="ECO:0000256" key="1">
    <source>
        <dbReference type="SAM" id="SignalP"/>
    </source>
</evidence>
<gene>
    <name evidence="2" type="ORF">CLV58_12840</name>
</gene>
<evidence type="ECO:0008006" key="4">
    <source>
        <dbReference type="Google" id="ProtNLM"/>
    </source>
</evidence>
<feature type="chain" id="PRO_5015600197" description="Secreted protein (Por secretion system target)" evidence="1">
    <location>
        <begin position="27"/>
        <end position="133"/>
    </location>
</feature>
<accession>A0A2T0S5Q9</accession>
<keyword evidence="3" id="KW-1185">Reference proteome</keyword>
<feature type="signal peptide" evidence="1">
    <location>
        <begin position="1"/>
        <end position="26"/>
    </location>
</feature>
<dbReference type="Proteomes" id="UP000238375">
    <property type="component" value="Unassembled WGS sequence"/>
</dbReference>
<comment type="caution">
    <text evidence="2">The sequence shown here is derived from an EMBL/GenBank/DDBJ whole genome shotgun (WGS) entry which is preliminary data.</text>
</comment>
<evidence type="ECO:0000313" key="3">
    <source>
        <dbReference type="Proteomes" id="UP000238375"/>
    </source>
</evidence>